<proteinExistence type="predicted"/>
<gene>
    <name evidence="2" type="ORF">PAHAL_6G069700</name>
</gene>
<dbReference type="EMBL" id="CM008051">
    <property type="protein sequence ID" value="PAN34121.1"/>
    <property type="molecule type" value="Genomic_DNA"/>
</dbReference>
<keyword evidence="1" id="KW-0472">Membrane</keyword>
<accession>A0A2S3I110</accession>
<keyword evidence="1" id="KW-0812">Transmembrane</keyword>
<organism evidence="2">
    <name type="scientific">Panicum hallii</name>
    <dbReference type="NCBI Taxonomy" id="206008"/>
    <lineage>
        <taxon>Eukaryota</taxon>
        <taxon>Viridiplantae</taxon>
        <taxon>Streptophyta</taxon>
        <taxon>Embryophyta</taxon>
        <taxon>Tracheophyta</taxon>
        <taxon>Spermatophyta</taxon>
        <taxon>Magnoliopsida</taxon>
        <taxon>Liliopsida</taxon>
        <taxon>Poales</taxon>
        <taxon>Poaceae</taxon>
        <taxon>PACMAD clade</taxon>
        <taxon>Panicoideae</taxon>
        <taxon>Panicodae</taxon>
        <taxon>Paniceae</taxon>
        <taxon>Panicinae</taxon>
        <taxon>Panicum</taxon>
        <taxon>Panicum sect. Panicum</taxon>
    </lineage>
</organism>
<dbReference type="AlphaFoldDB" id="A0A2S3I110"/>
<name>A0A2S3I110_9POAL</name>
<evidence type="ECO:0000313" key="2">
    <source>
        <dbReference type="EMBL" id="PAN34121.1"/>
    </source>
</evidence>
<sequence length="96" mass="11455">MLKEETSTLSYYSLSLRSSVQTDWMATCFLCDVRIHIRREYNLLLLCAGCSRLFLLVLNGSWFEFNVIKLFDFFLKQRYTALPHIQEIKEKEGEHR</sequence>
<reference evidence="2" key="1">
    <citation type="submission" date="2018-04" db="EMBL/GenBank/DDBJ databases">
        <title>WGS assembly of Panicum hallii.</title>
        <authorList>
            <person name="Lovell J."/>
            <person name="Jenkins J."/>
            <person name="Lowry D."/>
            <person name="Mamidi S."/>
            <person name="Sreedasyam A."/>
            <person name="Weng X."/>
            <person name="Barry K."/>
            <person name="Bonette J."/>
            <person name="Campitelli B."/>
            <person name="Daum C."/>
            <person name="Gordon S."/>
            <person name="Gould B."/>
            <person name="Lipzen A."/>
            <person name="Macqueen A."/>
            <person name="Palacio-Mejia J."/>
            <person name="Plott C."/>
            <person name="Shakirov E."/>
            <person name="Shu S."/>
            <person name="Yoshinaga Y."/>
            <person name="Zane M."/>
            <person name="Rokhsar D."/>
            <person name="Grimwood J."/>
            <person name="Schmutz J."/>
            <person name="Juenger T."/>
        </authorList>
    </citation>
    <scope>NUCLEOTIDE SEQUENCE [LARGE SCALE GENOMIC DNA]</scope>
    <source>
        <strain evidence="2">FIL2</strain>
    </source>
</reference>
<feature type="transmembrane region" description="Helical" evidence="1">
    <location>
        <begin position="43"/>
        <end position="63"/>
    </location>
</feature>
<dbReference type="Proteomes" id="UP000243499">
    <property type="component" value="Chromosome 6"/>
</dbReference>
<keyword evidence="1" id="KW-1133">Transmembrane helix</keyword>
<evidence type="ECO:0000256" key="1">
    <source>
        <dbReference type="SAM" id="Phobius"/>
    </source>
</evidence>
<protein>
    <submittedName>
        <fullName evidence="2">Uncharacterized protein</fullName>
    </submittedName>
</protein>
<dbReference type="Gramene" id="PAN34121">
    <property type="protein sequence ID" value="PAN34121"/>
    <property type="gene ID" value="PAHAL_6G069700"/>
</dbReference>